<name>A0ACB9ZSJ2_CATRO</name>
<organism evidence="1 2">
    <name type="scientific">Catharanthus roseus</name>
    <name type="common">Madagascar periwinkle</name>
    <name type="synonym">Vinca rosea</name>
    <dbReference type="NCBI Taxonomy" id="4058"/>
    <lineage>
        <taxon>Eukaryota</taxon>
        <taxon>Viridiplantae</taxon>
        <taxon>Streptophyta</taxon>
        <taxon>Embryophyta</taxon>
        <taxon>Tracheophyta</taxon>
        <taxon>Spermatophyta</taxon>
        <taxon>Magnoliopsida</taxon>
        <taxon>eudicotyledons</taxon>
        <taxon>Gunneridae</taxon>
        <taxon>Pentapetalae</taxon>
        <taxon>asterids</taxon>
        <taxon>lamiids</taxon>
        <taxon>Gentianales</taxon>
        <taxon>Apocynaceae</taxon>
        <taxon>Rauvolfioideae</taxon>
        <taxon>Vinceae</taxon>
        <taxon>Catharanthinae</taxon>
        <taxon>Catharanthus</taxon>
    </lineage>
</organism>
<keyword evidence="2" id="KW-1185">Reference proteome</keyword>
<sequence length="167" mass="18950">MHKRNLKGNLQRSKRSLKTTRVYEDQVIKLKTLKTRRMVRDSFPKTLFTLSSLPFKVFQKQLEGENWLCFGEGHLTADSSPAPIAAYRLLPTESSELTHLLSTIGSPTISLKSLIEVLQKKEVILGKELNFYSLSALLLSRRWESVVVACGDSVFGGSVKEKLVPWW</sequence>
<protein>
    <submittedName>
        <fullName evidence="1">Uncharacterized protein</fullName>
    </submittedName>
</protein>
<dbReference type="EMBL" id="CM044708">
    <property type="protein sequence ID" value="KAI5649766.1"/>
    <property type="molecule type" value="Genomic_DNA"/>
</dbReference>
<proteinExistence type="predicted"/>
<gene>
    <name evidence="1" type="ORF">M9H77_35771</name>
</gene>
<evidence type="ECO:0000313" key="1">
    <source>
        <dbReference type="EMBL" id="KAI5649766.1"/>
    </source>
</evidence>
<dbReference type="Proteomes" id="UP001060085">
    <property type="component" value="Linkage Group LG08"/>
</dbReference>
<reference evidence="2" key="1">
    <citation type="journal article" date="2023" name="Nat. Plants">
        <title>Single-cell RNA sequencing provides a high-resolution roadmap for understanding the multicellular compartmentation of specialized metabolism.</title>
        <authorList>
            <person name="Sun S."/>
            <person name="Shen X."/>
            <person name="Li Y."/>
            <person name="Li Y."/>
            <person name="Wang S."/>
            <person name="Li R."/>
            <person name="Zhang H."/>
            <person name="Shen G."/>
            <person name="Guo B."/>
            <person name="Wei J."/>
            <person name="Xu J."/>
            <person name="St-Pierre B."/>
            <person name="Chen S."/>
            <person name="Sun C."/>
        </authorList>
    </citation>
    <scope>NUCLEOTIDE SEQUENCE [LARGE SCALE GENOMIC DNA]</scope>
</reference>
<comment type="caution">
    <text evidence="1">The sequence shown here is derived from an EMBL/GenBank/DDBJ whole genome shotgun (WGS) entry which is preliminary data.</text>
</comment>
<accession>A0ACB9ZSJ2</accession>
<evidence type="ECO:0000313" key="2">
    <source>
        <dbReference type="Proteomes" id="UP001060085"/>
    </source>
</evidence>